<name>A0A0V0R653_PSEPJ</name>
<dbReference type="Pfam" id="PF12166">
    <property type="entry name" value="Piezo_cap"/>
    <property type="match status" value="1"/>
</dbReference>
<keyword evidence="1" id="KW-1133">Transmembrane helix</keyword>
<dbReference type="InterPro" id="IPR027272">
    <property type="entry name" value="Piezo"/>
</dbReference>
<dbReference type="GO" id="GO:0005261">
    <property type="term" value="F:monoatomic cation channel activity"/>
    <property type="evidence" value="ECO:0007669"/>
    <property type="project" value="TreeGrafter"/>
</dbReference>
<evidence type="ECO:0000313" key="4">
    <source>
        <dbReference type="Proteomes" id="UP000054937"/>
    </source>
</evidence>
<keyword evidence="1" id="KW-0812">Transmembrane</keyword>
<dbReference type="InterPro" id="IPR031334">
    <property type="entry name" value="Piezo_cap_dom"/>
</dbReference>
<evidence type="ECO:0000313" key="3">
    <source>
        <dbReference type="EMBL" id="KRX09990.1"/>
    </source>
</evidence>
<dbReference type="InParanoid" id="A0A0V0R653"/>
<dbReference type="GO" id="GO:0008381">
    <property type="term" value="F:mechanosensitive monoatomic ion channel activity"/>
    <property type="evidence" value="ECO:0007669"/>
    <property type="project" value="InterPro"/>
</dbReference>
<dbReference type="GO" id="GO:0071260">
    <property type="term" value="P:cellular response to mechanical stimulus"/>
    <property type="evidence" value="ECO:0007669"/>
    <property type="project" value="TreeGrafter"/>
</dbReference>
<dbReference type="OrthoDB" id="248120at2759"/>
<dbReference type="PANTHER" id="PTHR13167:SF25">
    <property type="entry name" value="PIEZO-TYPE MECHANOSENSITIVE ION CHANNEL COMPONENT"/>
    <property type="match status" value="1"/>
</dbReference>
<keyword evidence="1" id="KW-0472">Membrane</keyword>
<dbReference type="GO" id="GO:0050982">
    <property type="term" value="P:detection of mechanical stimulus"/>
    <property type="evidence" value="ECO:0007669"/>
    <property type="project" value="TreeGrafter"/>
</dbReference>
<dbReference type="AlphaFoldDB" id="A0A0V0R653"/>
<dbReference type="Proteomes" id="UP000054937">
    <property type="component" value="Unassembled WGS sequence"/>
</dbReference>
<accession>A0A0V0R653</accession>
<keyword evidence="4" id="KW-1185">Reference proteome</keyword>
<organism evidence="3 4">
    <name type="scientific">Pseudocohnilembus persalinus</name>
    <name type="common">Ciliate</name>
    <dbReference type="NCBI Taxonomy" id="266149"/>
    <lineage>
        <taxon>Eukaryota</taxon>
        <taxon>Sar</taxon>
        <taxon>Alveolata</taxon>
        <taxon>Ciliophora</taxon>
        <taxon>Intramacronucleata</taxon>
        <taxon>Oligohymenophorea</taxon>
        <taxon>Scuticociliatia</taxon>
        <taxon>Philasterida</taxon>
        <taxon>Pseudocohnilembidae</taxon>
        <taxon>Pseudocohnilembus</taxon>
    </lineage>
</organism>
<evidence type="ECO:0000259" key="2">
    <source>
        <dbReference type="Pfam" id="PF12166"/>
    </source>
</evidence>
<reference evidence="3 4" key="1">
    <citation type="journal article" date="2015" name="Sci. Rep.">
        <title>Genome of the facultative scuticociliatosis pathogen Pseudocohnilembus persalinus provides insight into its virulence through horizontal gene transfer.</title>
        <authorList>
            <person name="Xiong J."/>
            <person name="Wang G."/>
            <person name="Cheng J."/>
            <person name="Tian M."/>
            <person name="Pan X."/>
            <person name="Warren A."/>
            <person name="Jiang C."/>
            <person name="Yuan D."/>
            <person name="Miao W."/>
        </authorList>
    </citation>
    <scope>NUCLEOTIDE SEQUENCE [LARGE SCALE GENOMIC DNA]</scope>
    <source>
        <strain evidence="3">36N120E</strain>
    </source>
</reference>
<feature type="domain" description="Piezo non-specific cation channel cap" evidence="2">
    <location>
        <begin position="1"/>
        <end position="235"/>
    </location>
</feature>
<feature type="transmembrane region" description="Helical" evidence="1">
    <location>
        <begin position="147"/>
        <end position="172"/>
    </location>
</feature>
<dbReference type="EMBL" id="LDAU01000041">
    <property type="protein sequence ID" value="KRX09990.1"/>
    <property type="molecule type" value="Genomic_DNA"/>
</dbReference>
<dbReference type="PANTHER" id="PTHR13167">
    <property type="entry name" value="PIEZO-TYPE MECHANOSENSITIVE ION CHANNEL COMPONENT"/>
    <property type="match status" value="1"/>
</dbReference>
<evidence type="ECO:0000256" key="1">
    <source>
        <dbReference type="SAM" id="Phobius"/>
    </source>
</evidence>
<gene>
    <name evidence="3" type="ORF">PPERSA_08391</name>
</gene>
<sequence length="252" mass="29928">MVQVLNSDEVQIQLKTQWILKREGQNRDKVTGQYKAYIDDSFKKSLINYFDDDGESFIKFEPIQFYPMLVYISNDQVSFQKNFEPKSQNTPQNQILYGSLSIEQQENQYYWKLQRSETKYFDEILAYDGEDERFTFLTLNELIVSDLISSVTSTITVLGLYVVLIVTVGQMLKSYIHRISQRVIYEEIPQTDELFDLCQGIYTARKQNDIEKEEYYYEILIKIYKSPEILRQITGDSLYQQELNQYEIDNNI</sequence>
<dbReference type="GO" id="GO:0042391">
    <property type="term" value="P:regulation of membrane potential"/>
    <property type="evidence" value="ECO:0007669"/>
    <property type="project" value="TreeGrafter"/>
</dbReference>
<comment type="caution">
    <text evidence="3">The sequence shown here is derived from an EMBL/GenBank/DDBJ whole genome shotgun (WGS) entry which is preliminary data.</text>
</comment>
<dbReference type="GO" id="GO:0016020">
    <property type="term" value="C:membrane"/>
    <property type="evidence" value="ECO:0007669"/>
    <property type="project" value="InterPro"/>
</dbReference>
<protein>
    <recommendedName>
        <fullName evidence="2">Piezo non-specific cation channel cap domain-containing protein</fullName>
    </recommendedName>
</protein>
<proteinExistence type="predicted"/>